<proteinExistence type="predicted"/>
<keyword evidence="2" id="KW-1133">Transmembrane helix</keyword>
<dbReference type="Proteomes" id="UP000176445">
    <property type="component" value="Unassembled WGS sequence"/>
</dbReference>
<name>A0A1F6CRM3_9BACT</name>
<sequence>MAKDYFQDIVPPGEGADPSRHLRPRAYEPEQPDDDSDAYPAARGIPIRVNDSSMDPDLPADPTLRGIRNIQAPSRPRPNRPLGMSGRVDQDISGPSRGLPPRPPRRSSRLWIWAAASVAVLAAAAGLLFFFSSTTVSVTPKSRTATLSAAQITARQVEDTSSATSSVLSYTLQTLDLEDSEVVEAQGTTRVETKASGSITVYNSYSTSVVRLVKNTRFEAPGGLIFRAASDIVIPGKKGSVAGSVNITVVADQAGEKYNLGPVAKFTLPGLKSTAAMYSGVYAKSSAAMTGGFAGDQPGTAPGALEAAAALIRGRLETKAREAATAQGKGSTLVFPDLVEITYESLPNTTEAGTSVRVHQKAHVEIPIFPADTFAQMIAGTAFTDADNAPVYLVPLSDFSLQRTAPAGQGQKGILTMTASGSALIIWKVDAAALASALQGKDNSAFQGIVNGFSGIQEAHARIAPFWKSTFPAKTSDIKIEIIEPTAAK</sequence>
<reference evidence="3 4" key="1">
    <citation type="journal article" date="2016" name="Nat. Commun.">
        <title>Thousands of microbial genomes shed light on interconnected biogeochemical processes in an aquifer system.</title>
        <authorList>
            <person name="Anantharaman K."/>
            <person name="Brown C.T."/>
            <person name="Hug L.A."/>
            <person name="Sharon I."/>
            <person name="Castelle C.J."/>
            <person name="Probst A.J."/>
            <person name="Thomas B.C."/>
            <person name="Singh A."/>
            <person name="Wilkins M.J."/>
            <person name="Karaoz U."/>
            <person name="Brodie E.L."/>
            <person name="Williams K.H."/>
            <person name="Hubbard S.S."/>
            <person name="Banfield J.F."/>
        </authorList>
    </citation>
    <scope>NUCLEOTIDE SEQUENCE [LARGE SCALE GENOMIC DNA]</scope>
</reference>
<evidence type="ECO:0000256" key="1">
    <source>
        <dbReference type="SAM" id="MobiDB-lite"/>
    </source>
</evidence>
<evidence type="ECO:0000256" key="2">
    <source>
        <dbReference type="SAM" id="Phobius"/>
    </source>
</evidence>
<evidence type="ECO:0000313" key="4">
    <source>
        <dbReference type="Proteomes" id="UP000176445"/>
    </source>
</evidence>
<comment type="caution">
    <text evidence="3">The sequence shown here is derived from an EMBL/GenBank/DDBJ whole genome shotgun (WGS) entry which is preliminary data.</text>
</comment>
<dbReference type="AlphaFoldDB" id="A0A1F6CRM3"/>
<feature type="region of interest" description="Disordered" evidence="1">
    <location>
        <begin position="1"/>
        <end position="105"/>
    </location>
</feature>
<evidence type="ECO:0008006" key="5">
    <source>
        <dbReference type="Google" id="ProtNLM"/>
    </source>
</evidence>
<feature type="compositionally biased region" description="Basic and acidic residues" evidence="1">
    <location>
        <begin position="17"/>
        <end position="28"/>
    </location>
</feature>
<accession>A0A1F6CRM3</accession>
<evidence type="ECO:0000313" key="3">
    <source>
        <dbReference type="EMBL" id="OGG51838.1"/>
    </source>
</evidence>
<organism evidence="3 4">
    <name type="scientific">Candidatus Kaiserbacteria bacterium RIFCSPHIGHO2_01_FULL_54_36b</name>
    <dbReference type="NCBI Taxonomy" id="1798483"/>
    <lineage>
        <taxon>Bacteria</taxon>
        <taxon>Candidatus Kaiseribacteriota</taxon>
    </lineage>
</organism>
<gene>
    <name evidence="3" type="ORF">A2704_00840</name>
</gene>
<dbReference type="EMBL" id="MFKW01000012">
    <property type="protein sequence ID" value="OGG51838.1"/>
    <property type="molecule type" value="Genomic_DNA"/>
</dbReference>
<feature type="transmembrane region" description="Helical" evidence="2">
    <location>
        <begin position="110"/>
        <end position="131"/>
    </location>
</feature>
<keyword evidence="2" id="KW-0812">Transmembrane</keyword>
<keyword evidence="2" id="KW-0472">Membrane</keyword>
<protein>
    <recommendedName>
        <fullName evidence="5">Baseplate protein J-like domain-containing protein</fullName>
    </recommendedName>
</protein>